<feature type="domain" description="SCAN box" evidence="10">
    <location>
        <begin position="79"/>
        <end position="155"/>
    </location>
</feature>
<evidence type="ECO:0000259" key="9">
    <source>
        <dbReference type="PROSITE" id="PS50157"/>
    </source>
</evidence>
<evidence type="ECO:0000256" key="5">
    <source>
        <dbReference type="ARBA" id="ARBA00023242"/>
    </source>
</evidence>
<dbReference type="Pfam" id="PF00096">
    <property type="entry name" value="zf-C2H2"/>
    <property type="match status" value="1"/>
</dbReference>
<dbReference type="FunFam" id="1.10.4020.10:FF:000001">
    <property type="entry name" value="zinc finger protein 263 isoform X1"/>
    <property type="match status" value="1"/>
</dbReference>
<dbReference type="AlphaFoldDB" id="A0A9L0J1Y9"/>
<reference evidence="11 12" key="1">
    <citation type="journal article" date="2020" name="Nat. Commun.">
        <title>Donkey genomes provide new insights into domestication and selection for coat color.</title>
        <authorList>
            <person name="Wang"/>
            <person name="C."/>
            <person name="Li"/>
            <person name="H."/>
            <person name="Guo"/>
            <person name="Y."/>
            <person name="Huang"/>
            <person name="J."/>
            <person name="Sun"/>
            <person name="Y."/>
            <person name="Min"/>
            <person name="J."/>
            <person name="Wang"/>
            <person name="J."/>
            <person name="Fang"/>
            <person name="X."/>
            <person name="Zhao"/>
            <person name="Z."/>
            <person name="Wang"/>
            <person name="S."/>
            <person name="Zhang"/>
            <person name="Y."/>
            <person name="Liu"/>
            <person name="Q."/>
            <person name="Jiang"/>
            <person name="Q."/>
            <person name="Wang"/>
            <person name="X."/>
            <person name="Guo"/>
            <person name="Y."/>
            <person name="Yang"/>
            <person name="C."/>
            <person name="Wang"/>
            <person name="Y."/>
            <person name="Tian"/>
            <person name="F."/>
            <person name="Zhuang"/>
            <person name="G."/>
            <person name="Fan"/>
            <person name="Y."/>
            <person name="Gao"/>
            <person name="Q."/>
            <person name="Li"/>
            <person name="Y."/>
            <person name="Ju"/>
            <person name="Z."/>
            <person name="Li"/>
            <person name="J."/>
            <person name="Li"/>
            <person name="R."/>
            <person name="Hou"/>
            <person name="M."/>
            <person name="Yang"/>
            <person name="G."/>
            <person name="Liu"/>
            <person name="G."/>
            <person name="Liu"/>
            <person name="W."/>
            <person name="Guo"/>
            <person name="J."/>
            <person name="Pan"/>
            <person name="S."/>
            <person name="Fan"/>
            <person name="G."/>
            <person name="Zhang"/>
            <person name="W."/>
            <person name="Zhang"/>
            <person name="R."/>
            <person name="Yu"/>
            <person name="J."/>
            <person name="Zhang"/>
            <person name="X."/>
            <person name="Yin"/>
            <person name="Q."/>
            <person name="Ji"/>
            <person name="C."/>
            <person name="Jin"/>
            <person name="Y."/>
            <person name="Yue"/>
            <person name="G."/>
            <person name="Liu"/>
            <person name="M."/>
            <person name="Xu"/>
            <person name="J."/>
            <person name="Liu"/>
            <person name="S."/>
            <person name="Jordana"/>
            <person name="J."/>
            <person name="Noce"/>
            <person name="A."/>
            <person name="Amills"/>
            <person name="M."/>
            <person name="Wu"/>
            <person name="D.D."/>
            <person name="Li"/>
            <person name="S."/>
            <person name="Zhou"/>
            <person name="X. and Zhong"/>
            <person name="J."/>
        </authorList>
    </citation>
    <scope>NUCLEOTIDE SEQUENCE [LARGE SCALE GENOMIC DNA]</scope>
</reference>
<feature type="domain" description="C2H2-type" evidence="9">
    <location>
        <begin position="335"/>
        <end position="362"/>
    </location>
</feature>
<evidence type="ECO:0000256" key="6">
    <source>
        <dbReference type="PROSITE-ProRule" id="PRU00042"/>
    </source>
</evidence>
<dbReference type="GeneTree" id="ENSGT00940000163214"/>
<evidence type="ECO:0000313" key="11">
    <source>
        <dbReference type="Ensembl" id="ENSEASP00005046398.1"/>
    </source>
</evidence>
<gene>
    <name evidence="11" type="primary">ZNF232</name>
</gene>
<dbReference type="FunFam" id="3.30.160.60:FF:000638">
    <property type="entry name" value="Zinc finger protein 184"/>
    <property type="match status" value="1"/>
</dbReference>
<dbReference type="Proteomes" id="UP000694387">
    <property type="component" value="Chromosome 13"/>
</dbReference>
<dbReference type="GO" id="GO:0000981">
    <property type="term" value="F:DNA-binding transcription factor activity, RNA polymerase II-specific"/>
    <property type="evidence" value="ECO:0007669"/>
    <property type="project" value="TreeGrafter"/>
</dbReference>
<evidence type="ECO:0000256" key="4">
    <source>
        <dbReference type="ARBA" id="ARBA00022833"/>
    </source>
</evidence>
<dbReference type="InterPro" id="IPR013087">
    <property type="entry name" value="Znf_C2H2_type"/>
</dbReference>
<keyword evidence="2" id="KW-0677">Repeat</keyword>
<reference evidence="11" key="2">
    <citation type="submission" date="2025-08" db="UniProtKB">
        <authorList>
            <consortium name="Ensembl"/>
        </authorList>
    </citation>
    <scope>IDENTIFICATION</scope>
</reference>
<dbReference type="InterPro" id="IPR038269">
    <property type="entry name" value="SCAN_sf"/>
</dbReference>
<evidence type="ECO:0000256" key="3">
    <source>
        <dbReference type="ARBA" id="ARBA00022771"/>
    </source>
</evidence>
<dbReference type="InterPro" id="IPR003309">
    <property type="entry name" value="SCAN_dom"/>
</dbReference>
<evidence type="ECO:0000256" key="2">
    <source>
        <dbReference type="ARBA" id="ARBA00022737"/>
    </source>
</evidence>
<evidence type="ECO:0000256" key="1">
    <source>
        <dbReference type="ARBA" id="ARBA00022723"/>
    </source>
</evidence>
<dbReference type="SMART" id="SM00431">
    <property type="entry name" value="SCAN"/>
    <property type="match status" value="1"/>
</dbReference>
<sequence length="439" mass="49338">RGPRAPLQDSSRYGPSPELVQARMAVSPTAAEILALQGRQDQEKIMTMTMEPKEEEQAWGYEPRLHGHHSPSQEIFCGRFRQLCHQETPGPREAGVLCCEWLRPDRHTKEQILELLVLEQFLTILPGELQSCVRGHHPESREEAVTVLEGLEKGLEEAGLQVPGPAHGLAQEEPWEEKAPLGAAQEAPSIRLQPQETQPFPESEQGCLHFPPVVAEDDPEPKDRGSLAQPPITGVESQVFSEKPTTGTFAFEASSEVEGALEQQQRNPEVEGLRRCPAQGKSFGWLVPSYSSHLIIHQRIHSGEKPFRCSDCGKTFNQSSNLVQRQRSHTGEKPYECSACGKSFRWRARVVQHRRIHSGEKGGKPFVCKECGKASRWSSELIRRQRVHARKEPSQCSEGASELSRGWVLHWRNKRKNCRNQEKPLPVCLVPPVRFTGKA</sequence>
<keyword evidence="5 7" id="KW-0539">Nucleus</keyword>
<keyword evidence="1" id="KW-0479">Metal-binding</keyword>
<keyword evidence="4" id="KW-0862">Zinc</keyword>
<dbReference type="GO" id="GO:0005654">
    <property type="term" value="C:nucleoplasm"/>
    <property type="evidence" value="ECO:0007669"/>
    <property type="project" value="Ensembl"/>
</dbReference>
<dbReference type="CDD" id="cd07936">
    <property type="entry name" value="SCAN"/>
    <property type="match status" value="1"/>
</dbReference>
<reference evidence="11" key="3">
    <citation type="submission" date="2025-09" db="UniProtKB">
        <authorList>
            <consortium name="Ensembl"/>
        </authorList>
    </citation>
    <scope>IDENTIFICATION</scope>
</reference>
<dbReference type="Ensembl" id="ENSEAST00005066295.1">
    <property type="protein sequence ID" value="ENSEASP00005046398.1"/>
    <property type="gene ID" value="ENSEASG00005029825.1"/>
</dbReference>
<dbReference type="GO" id="GO:0000978">
    <property type="term" value="F:RNA polymerase II cis-regulatory region sequence-specific DNA binding"/>
    <property type="evidence" value="ECO:0007669"/>
    <property type="project" value="TreeGrafter"/>
</dbReference>
<feature type="domain" description="C2H2-type" evidence="9">
    <location>
        <begin position="366"/>
        <end position="393"/>
    </location>
</feature>
<organism evidence="11 12">
    <name type="scientific">Equus asinus</name>
    <name type="common">Donkey</name>
    <name type="synonym">Equus africanus asinus</name>
    <dbReference type="NCBI Taxonomy" id="9793"/>
    <lineage>
        <taxon>Eukaryota</taxon>
        <taxon>Metazoa</taxon>
        <taxon>Chordata</taxon>
        <taxon>Craniata</taxon>
        <taxon>Vertebrata</taxon>
        <taxon>Euteleostomi</taxon>
        <taxon>Mammalia</taxon>
        <taxon>Eutheria</taxon>
        <taxon>Laurasiatheria</taxon>
        <taxon>Perissodactyla</taxon>
        <taxon>Equidae</taxon>
        <taxon>Equus</taxon>
    </lineage>
</organism>
<evidence type="ECO:0000259" key="10">
    <source>
        <dbReference type="PROSITE" id="PS50804"/>
    </source>
</evidence>
<dbReference type="PROSITE" id="PS50157">
    <property type="entry name" value="ZINC_FINGER_C2H2_2"/>
    <property type="match status" value="3"/>
</dbReference>
<dbReference type="PROSITE" id="PS00028">
    <property type="entry name" value="ZINC_FINGER_C2H2_1"/>
    <property type="match status" value="1"/>
</dbReference>
<dbReference type="PANTHER" id="PTHR23226">
    <property type="entry name" value="ZINC FINGER AND SCAN DOMAIN-CONTAINING"/>
    <property type="match status" value="1"/>
</dbReference>
<dbReference type="PANTHER" id="PTHR23226:SF54">
    <property type="entry name" value="ZINC FINGER PROTEIN 232"/>
    <property type="match status" value="1"/>
</dbReference>
<evidence type="ECO:0000256" key="7">
    <source>
        <dbReference type="PROSITE-ProRule" id="PRU00187"/>
    </source>
</evidence>
<dbReference type="PROSITE" id="PS50804">
    <property type="entry name" value="SCAN_BOX"/>
    <property type="match status" value="1"/>
</dbReference>
<feature type="region of interest" description="Disordered" evidence="8">
    <location>
        <begin position="196"/>
        <end position="230"/>
    </location>
</feature>
<feature type="domain" description="C2H2-type" evidence="9">
    <location>
        <begin position="307"/>
        <end position="334"/>
    </location>
</feature>
<dbReference type="Gene3D" id="3.30.160.60">
    <property type="entry name" value="Classic Zinc Finger"/>
    <property type="match status" value="4"/>
</dbReference>
<dbReference type="SUPFAM" id="SSF47353">
    <property type="entry name" value="Retrovirus capsid dimerization domain-like"/>
    <property type="match status" value="1"/>
</dbReference>
<dbReference type="SUPFAM" id="SSF57667">
    <property type="entry name" value="beta-beta-alpha zinc fingers"/>
    <property type="match status" value="2"/>
</dbReference>
<accession>A0A9L0J1Y9</accession>
<dbReference type="Gene3D" id="1.10.4020.10">
    <property type="entry name" value="DNA breaking-rejoining enzymes"/>
    <property type="match status" value="1"/>
</dbReference>
<dbReference type="FunFam" id="3.30.160.60:FF:002343">
    <property type="entry name" value="Zinc finger protein 33A"/>
    <property type="match status" value="1"/>
</dbReference>
<keyword evidence="12" id="KW-1185">Reference proteome</keyword>
<dbReference type="GO" id="GO:0008270">
    <property type="term" value="F:zinc ion binding"/>
    <property type="evidence" value="ECO:0007669"/>
    <property type="project" value="UniProtKB-KW"/>
</dbReference>
<evidence type="ECO:0000256" key="8">
    <source>
        <dbReference type="SAM" id="MobiDB-lite"/>
    </source>
</evidence>
<comment type="subcellular location">
    <subcellularLocation>
        <location evidence="7">Nucleus</location>
    </subcellularLocation>
</comment>
<protein>
    <submittedName>
        <fullName evidence="11">Zinc finger protein 232</fullName>
    </submittedName>
</protein>
<dbReference type="InterPro" id="IPR036236">
    <property type="entry name" value="Znf_C2H2_sf"/>
</dbReference>
<dbReference type="GO" id="GO:0005829">
    <property type="term" value="C:cytosol"/>
    <property type="evidence" value="ECO:0007669"/>
    <property type="project" value="Ensembl"/>
</dbReference>
<keyword evidence="3 6" id="KW-0863">Zinc-finger</keyword>
<dbReference type="FunFam" id="3.30.160.60:FF:000446">
    <property type="entry name" value="Zinc finger protein"/>
    <property type="match status" value="1"/>
</dbReference>
<proteinExistence type="predicted"/>
<dbReference type="Pfam" id="PF02023">
    <property type="entry name" value="SCAN"/>
    <property type="match status" value="1"/>
</dbReference>
<evidence type="ECO:0000313" key="12">
    <source>
        <dbReference type="Proteomes" id="UP000694387"/>
    </source>
</evidence>
<dbReference type="SMART" id="SM00355">
    <property type="entry name" value="ZnF_C2H2"/>
    <property type="match status" value="3"/>
</dbReference>
<name>A0A9L0J1Y9_EQUAS</name>